<dbReference type="SUPFAM" id="SSF51735">
    <property type="entry name" value="NAD(P)-binding Rossmann-fold domains"/>
    <property type="match status" value="1"/>
</dbReference>
<evidence type="ECO:0000256" key="3">
    <source>
        <dbReference type="ARBA" id="ARBA00023002"/>
    </source>
</evidence>
<dbReference type="EMBL" id="JACHCE010000001">
    <property type="protein sequence ID" value="MBB5634315.1"/>
    <property type="molecule type" value="Genomic_DNA"/>
</dbReference>
<evidence type="ECO:0000313" key="5">
    <source>
        <dbReference type="EMBL" id="MBB5634315.1"/>
    </source>
</evidence>
<dbReference type="Gene3D" id="3.40.50.720">
    <property type="entry name" value="NAD(P)-binding Rossmann-like Domain"/>
    <property type="match status" value="1"/>
</dbReference>
<dbReference type="InterPro" id="IPR036291">
    <property type="entry name" value="NAD(P)-bd_dom_sf"/>
</dbReference>
<name>A0A7W9DY97_9SPHI</name>
<dbReference type="InterPro" id="IPR002347">
    <property type="entry name" value="SDR_fam"/>
</dbReference>
<dbReference type="RefSeq" id="WP_183878036.1">
    <property type="nucleotide sequence ID" value="NZ_JACHCE010000001.1"/>
</dbReference>
<keyword evidence="2" id="KW-0521">NADP</keyword>
<dbReference type="PANTHER" id="PTHR43490:SF99">
    <property type="entry name" value="SHORT-CHAIN DEHYDROGENASE_REDUCTASE"/>
    <property type="match status" value="1"/>
</dbReference>
<sequence length="245" mass="26513">MKTVLITGANKSIGFETARQLLQQGYYVYLGSRNIEKGQQAVETLHSEGLNQVEPIEIDIDNIESIKTARQLLGQKTEVLDVLINNAGISGDMPQTALETGVNGFKQVFETNFFGVIEVTQAFIDLLRASSEPRIVNVTSGLGSLTLHTDPAWKYYQIKPACYVASKAALNAYTILLAHELQDTPFKVNAVDPGYTATDFNHHTGPGTVPDAAARVVKAVVLGSDGPTGQFFSDDNVPDTGISPW</sequence>
<dbReference type="PRINTS" id="PR00080">
    <property type="entry name" value="SDRFAMILY"/>
</dbReference>
<protein>
    <submittedName>
        <fullName evidence="5">NAD(P)-dependent dehydrogenase (Short-subunit alcohol dehydrogenase family)</fullName>
    </submittedName>
</protein>
<accession>A0A7W9DY97</accession>
<reference evidence="5 6" key="1">
    <citation type="submission" date="2020-08" db="EMBL/GenBank/DDBJ databases">
        <title>Genomic Encyclopedia of Type Strains, Phase IV (KMG-V): Genome sequencing to study the core and pangenomes of soil and plant-associated prokaryotes.</title>
        <authorList>
            <person name="Whitman W."/>
        </authorList>
    </citation>
    <scope>NUCLEOTIDE SEQUENCE [LARGE SCALE GENOMIC DNA]</scope>
    <source>
        <strain evidence="5 6">S3M1</strain>
    </source>
</reference>
<comment type="caution">
    <text evidence="5">The sequence shown here is derived from an EMBL/GenBank/DDBJ whole genome shotgun (WGS) entry which is preliminary data.</text>
</comment>
<keyword evidence="3" id="KW-0560">Oxidoreductase</keyword>
<proteinExistence type="inferred from homology"/>
<gene>
    <name evidence="5" type="ORF">HDE68_000200</name>
</gene>
<dbReference type="Proteomes" id="UP000537204">
    <property type="component" value="Unassembled WGS sequence"/>
</dbReference>
<dbReference type="Pfam" id="PF00106">
    <property type="entry name" value="adh_short"/>
    <property type="match status" value="1"/>
</dbReference>
<evidence type="ECO:0000256" key="2">
    <source>
        <dbReference type="ARBA" id="ARBA00022857"/>
    </source>
</evidence>
<evidence type="ECO:0000256" key="4">
    <source>
        <dbReference type="RuleBase" id="RU000363"/>
    </source>
</evidence>
<dbReference type="PANTHER" id="PTHR43490">
    <property type="entry name" value="(+)-NEOMENTHOL DEHYDROGENASE"/>
    <property type="match status" value="1"/>
</dbReference>
<dbReference type="CDD" id="cd05324">
    <property type="entry name" value="carb_red_PTCR-like_SDR_c"/>
    <property type="match status" value="1"/>
</dbReference>
<dbReference type="AlphaFoldDB" id="A0A7W9DY97"/>
<organism evidence="5 6">
    <name type="scientific">Pedobacter cryoconitis</name>
    <dbReference type="NCBI Taxonomy" id="188932"/>
    <lineage>
        <taxon>Bacteria</taxon>
        <taxon>Pseudomonadati</taxon>
        <taxon>Bacteroidota</taxon>
        <taxon>Sphingobacteriia</taxon>
        <taxon>Sphingobacteriales</taxon>
        <taxon>Sphingobacteriaceae</taxon>
        <taxon>Pedobacter</taxon>
    </lineage>
</organism>
<evidence type="ECO:0000256" key="1">
    <source>
        <dbReference type="ARBA" id="ARBA00006484"/>
    </source>
</evidence>
<evidence type="ECO:0000313" key="6">
    <source>
        <dbReference type="Proteomes" id="UP000537204"/>
    </source>
</evidence>
<dbReference type="InterPro" id="IPR045313">
    <property type="entry name" value="CBR1-like"/>
</dbReference>
<dbReference type="GO" id="GO:0016616">
    <property type="term" value="F:oxidoreductase activity, acting on the CH-OH group of donors, NAD or NADP as acceptor"/>
    <property type="evidence" value="ECO:0007669"/>
    <property type="project" value="InterPro"/>
</dbReference>
<dbReference type="PRINTS" id="PR00081">
    <property type="entry name" value="GDHRDH"/>
</dbReference>
<comment type="similarity">
    <text evidence="1 4">Belongs to the short-chain dehydrogenases/reductases (SDR) family.</text>
</comment>